<dbReference type="GO" id="GO:0016491">
    <property type="term" value="F:oxidoreductase activity"/>
    <property type="evidence" value="ECO:0007669"/>
    <property type="project" value="InterPro"/>
</dbReference>
<evidence type="ECO:0000313" key="10">
    <source>
        <dbReference type="Proteomes" id="UP000062768"/>
    </source>
</evidence>
<dbReference type="InterPro" id="IPR005025">
    <property type="entry name" value="FMN_Rdtase-like_dom"/>
</dbReference>
<comment type="similarity">
    <text evidence="5">Belongs to the SsuE family. Isf subfamily.</text>
</comment>
<evidence type="ECO:0000313" key="9">
    <source>
        <dbReference type="Proteomes" id="UP000029661"/>
    </source>
</evidence>
<evidence type="ECO:0000256" key="2">
    <source>
        <dbReference type="ARBA" id="ARBA00001966"/>
    </source>
</evidence>
<name>A0A089ZAN0_METFO</name>
<dbReference type="Gene3D" id="3.40.50.360">
    <property type="match status" value="1"/>
</dbReference>
<evidence type="ECO:0000256" key="3">
    <source>
        <dbReference type="ARBA" id="ARBA00022630"/>
    </source>
</evidence>
<organism evidence="7 9">
    <name type="scientific">Methanobacterium formicicum</name>
    <dbReference type="NCBI Taxonomy" id="2162"/>
    <lineage>
        <taxon>Archaea</taxon>
        <taxon>Methanobacteriati</taxon>
        <taxon>Methanobacteriota</taxon>
        <taxon>Methanomada group</taxon>
        <taxon>Methanobacteria</taxon>
        <taxon>Methanobacteriales</taxon>
        <taxon>Methanobacteriaceae</taxon>
        <taxon>Methanobacterium</taxon>
    </lineage>
</organism>
<evidence type="ECO:0000259" key="6">
    <source>
        <dbReference type="Pfam" id="PF03358"/>
    </source>
</evidence>
<evidence type="ECO:0000256" key="1">
    <source>
        <dbReference type="ARBA" id="ARBA00001917"/>
    </source>
</evidence>
<dbReference type="Pfam" id="PF03358">
    <property type="entry name" value="FMN_red"/>
    <property type="match status" value="1"/>
</dbReference>
<dbReference type="EMBL" id="CP006933">
    <property type="protein sequence ID" value="AIS31077.1"/>
    <property type="molecule type" value="Genomic_DNA"/>
</dbReference>
<reference evidence="7" key="1">
    <citation type="submission" date="2013-12" db="EMBL/GenBank/DDBJ databases">
        <title>The complete genome sequence of Methanobacterium sp. BRM9.</title>
        <authorList>
            <consortium name="Pastoral Greenhouse Gas Research Consortium"/>
            <person name="Kelly W.J."/>
            <person name="Leahy S.C."/>
            <person name="Perry R."/>
            <person name="Li D."/>
            <person name="Altermann E."/>
            <person name="Lambie S.C."/>
            <person name="Attwood G.T."/>
        </authorList>
    </citation>
    <scope>NUCLEOTIDE SEQUENCE [LARGE SCALE GENOMIC DNA]</scope>
    <source>
        <strain evidence="7">BRM9</strain>
    </source>
</reference>
<dbReference type="Proteomes" id="UP000029661">
    <property type="component" value="Chromosome"/>
</dbReference>
<evidence type="ECO:0000313" key="8">
    <source>
        <dbReference type="EMBL" id="CEL25763.1"/>
    </source>
</evidence>
<dbReference type="EMBL" id="LN734822">
    <property type="protein sequence ID" value="CEL25763.1"/>
    <property type="molecule type" value="Genomic_DNA"/>
</dbReference>
<dbReference type="PATRIC" id="fig|2162.10.peg.2218"/>
<sequence>MKILTIIGSPRRKGNSYQAACQVEEEMKKRGDYEFEYLFLKDTDLQACRGCFNCVSRGIEFCPLKDDRQMIQNKMAEADGLVLVSPVYVMTVSALLKNFIDRVAYLCHRPAYHGKKALVLCTTGGVGGKETLDYMEKITEAWGYQVNGKCGLTTAPWPATPGLQKKNKKTLDKSVQRFDQFLKSAGKERSGKIKVKIMDYVSFRIFQTISREVREYMPADYQFYQGKEYYQPARIGLLTRAVTGILLKVIFFMMRDMGPGEEKN</sequence>
<dbReference type="GeneID" id="26740381"/>
<dbReference type="InterPro" id="IPR051796">
    <property type="entry name" value="ISF_SsuE-like"/>
</dbReference>
<keyword evidence="3" id="KW-0285">Flavoprotein</keyword>
<reference evidence="8" key="2">
    <citation type="submission" date="2014-09" db="EMBL/GenBank/DDBJ databases">
        <authorList>
            <person name="Bishop-Lilly K.A."/>
            <person name="Broomall S.M."/>
            <person name="Chain P.S."/>
            <person name="Chertkov O."/>
            <person name="Coyne S.R."/>
            <person name="Daligault H.E."/>
            <person name="Davenport K.W."/>
            <person name="Erkkila T."/>
            <person name="Frey K.G."/>
            <person name="Gibbons H.S."/>
            <person name="Gu W."/>
            <person name="Jaissle J."/>
            <person name="Johnson S.L."/>
            <person name="Koroleva G.I."/>
            <person name="Ladner J.T."/>
            <person name="Lo C.-C."/>
            <person name="Minogue T.D."/>
            <person name="Munk C."/>
            <person name="Palacios G.F."/>
            <person name="Redden C.L."/>
            <person name="Rosenzweig C.N."/>
            <person name="Scholz M.B."/>
            <person name="Teshima H."/>
            <person name="Xu Y."/>
        </authorList>
    </citation>
    <scope>NUCLEOTIDE SEQUENCE</scope>
    <source>
        <strain evidence="8">Mb9</strain>
    </source>
</reference>
<dbReference type="AlphaFoldDB" id="A0A089ZAN0"/>
<evidence type="ECO:0000313" key="7">
    <source>
        <dbReference type="EMBL" id="AIS31077.1"/>
    </source>
</evidence>
<dbReference type="RefSeq" id="WP_048084485.1">
    <property type="nucleotide sequence ID" value="NZ_CP006933.1"/>
</dbReference>
<comment type="cofactor">
    <cofactor evidence="2">
        <name>[4Fe-4S] cluster</name>
        <dbReference type="ChEBI" id="CHEBI:49883"/>
    </cofactor>
</comment>
<dbReference type="STRING" id="2162.BRM9_0248"/>
<keyword evidence="4" id="KW-0288">FMN</keyword>
<accession>A0A089ZAN0</accession>
<evidence type="ECO:0000256" key="5">
    <source>
        <dbReference type="ARBA" id="ARBA00038292"/>
    </source>
</evidence>
<dbReference type="OrthoDB" id="9059at2157"/>
<dbReference type="PANTHER" id="PTHR43278:SF2">
    <property type="entry name" value="IRON-SULFUR FLAVOPROTEIN"/>
    <property type="match status" value="1"/>
</dbReference>
<dbReference type="InterPro" id="IPR029039">
    <property type="entry name" value="Flavoprotein-like_sf"/>
</dbReference>
<protein>
    <submittedName>
        <fullName evidence="7">NADPH-dependent FMN reductase</fullName>
    </submittedName>
</protein>
<feature type="domain" description="NADPH-dependent FMN reductase-like" evidence="6">
    <location>
        <begin position="1"/>
        <end position="140"/>
    </location>
</feature>
<keyword evidence="10" id="KW-1185">Reference proteome</keyword>
<dbReference type="PANTHER" id="PTHR43278">
    <property type="entry name" value="NAD(P)H-DEPENDENT FMN-CONTAINING OXIDOREDUCTASE YWQN-RELATED"/>
    <property type="match status" value="1"/>
</dbReference>
<proteinExistence type="inferred from homology"/>
<evidence type="ECO:0000256" key="4">
    <source>
        <dbReference type="ARBA" id="ARBA00022643"/>
    </source>
</evidence>
<dbReference type="Proteomes" id="UP000062768">
    <property type="component" value="Chromosome I"/>
</dbReference>
<dbReference type="SUPFAM" id="SSF52218">
    <property type="entry name" value="Flavoproteins"/>
    <property type="match status" value="1"/>
</dbReference>
<gene>
    <name evidence="7" type="ORF">BRM9_0248</name>
    <name evidence="8" type="ORF">MB9_2148</name>
</gene>
<comment type="cofactor">
    <cofactor evidence="1">
        <name>FMN</name>
        <dbReference type="ChEBI" id="CHEBI:58210"/>
    </cofactor>
</comment>
<dbReference type="KEGG" id="mfc:BRM9_0248"/>